<name>A0A4R3YCV3_9PROT</name>
<keyword evidence="6 7" id="KW-0472">Membrane</keyword>
<evidence type="ECO:0000313" key="10">
    <source>
        <dbReference type="EMBL" id="TCV90295.1"/>
    </source>
</evidence>
<proteinExistence type="inferred from homology"/>
<feature type="transmembrane region" description="Helical" evidence="7">
    <location>
        <begin position="67"/>
        <end position="85"/>
    </location>
</feature>
<keyword evidence="11" id="KW-1185">Reference proteome</keyword>
<comment type="similarity">
    <text evidence="2">Belongs to the MscS (TC 1.A.23) family.</text>
</comment>
<feature type="transmembrane region" description="Helical" evidence="7">
    <location>
        <begin position="91"/>
        <end position="110"/>
    </location>
</feature>
<dbReference type="InterPro" id="IPR006685">
    <property type="entry name" value="MscS_channel_2nd"/>
</dbReference>
<evidence type="ECO:0000313" key="11">
    <source>
        <dbReference type="Proteomes" id="UP000295367"/>
    </source>
</evidence>
<dbReference type="PANTHER" id="PTHR30460">
    <property type="entry name" value="MODERATE CONDUCTANCE MECHANOSENSITIVE CHANNEL YBIO"/>
    <property type="match status" value="1"/>
</dbReference>
<dbReference type="Gene3D" id="2.30.30.60">
    <property type="match status" value="1"/>
</dbReference>
<evidence type="ECO:0000256" key="7">
    <source>
        <dbReference type="SAM" id="Phobius"/>
    </source>
</evidence>
<dbReference type="EMBL" id="SMCO01000001">
    <property type="protein sequence ID" value="TCV90295.1"/>
    <property type="molecule type" value="Genomic_DNA"/>
</dbReference>
<gene>
    <name evidence="10" type="ORF">EDC63_101265</name>
</gene>
<dbReference type="InterPro" id="IPR010920">
    <property type="entry name" value="LSM_dom_sf"/>
</dbReference>
<dbReference type="InterPro" id="IPR023408">
    <property type="entry name" value="MscS_beta-dom_sf"/>
</dbReference>
<reference evidence="10 11" key="1">
    <citation type="submission" date="2019-03" db="EMBL/GenBank/DDBJ databases">
        <title>Genomic Encyclopedia of Type Strains, Phase IV (KMG-IV): sequencing the most valuable type-strain genomes for metagenomic binning, comparative biology and taxonomic classification.</title>
        <authorList>
            <person name="Goeker M."/>
        </authorList>
    </citation>
    <scope>NUCLEOTIDE SEQUENCE [LARGE SCALE GENOMIC DNA]</scope>
    <source>
        <strain evidence="10 11">DSM 100309</strain>
    </source>
</reference>
<keyword evidence="4 7" id="KW-0812">Transmembrane</keyword>
<accession>A0A4R3YCV3</accession>
<evidence type="ECO:0000256" key="1">
    <source>
        <dbReference type="ARBA" id="ARBA00004651"/>
    </source>
</evidence>
<dbReference type="GO" id="GO:0008381">
    <property type="term" value="F:mechanosensitive monoatomic ion channel activity"/>
    <property type="evidence" value="ECO:0007669"/>
    <property type="project" value="InterPro"/>
</dbReference>
<dbReference type="SUPFAM" id="SSF82861">
    <property type="entry name" value="Mechanosensitive channel protein MscS (YggB), transmembrane region"/>
    <property type="match status" value="1"/>
</dbReference>
<evidence type="ECO:0000259" key="9">
    <source>
        <dbReference type="Pfam" id="PF21088"/>
    </source>
</evidence>
<feature type="domain" description="Mechanosensitive ion channel transmembrane helices 2/3" evidence="9">
    <location>
        <begin position="71"/>
        <end position="111"/>
    </location>
</feature>
<evidence type="ECO:0000256" key="6">
    <source>
        <dbReference type="ARBA" id="ARBA00023136"/>
    </source>
</evidence>
<evidence type="ECO:0000256" key="5">
    <source>
        <dbReference type="ARBA" id="ARBA00022989"/>
    </source>
</evidence>
<comment type="caution">
    <text evidence="10">The sequence shown here is derived from an EMBL/GenBank/DDBJ whole genome shotgun (WGS) entry which is preliminary data.</text>
</comment>
<dbReference type="AlphaFoldDB" id="A0A4R3YCV3"/>
<dbReference type="Pfam" id="PF21088">
    <property type="entry name" value="MS_channel_1st"/>
    <property type="match status" value="1"/>
</dbReference>
<sequence>MQEILNVIGLKEYAGLVQSLIHVLLILIMASLLLRLANRVIRSFRSYMCNRTDSPEENKRLETLGRVFRYIASVLISVVAGMLMLSEFGISIAPILATAGVVGLAIDFGAQSLVKDYFNGLFLLLENQISQGDVIEAAGKSGLVEKVTLRYVRLRDCSGNVHYIPNGVITTVTNMSRQFSNSVIDVGIAYKEDIDSAISIMREVGASLCRPRISGKNSG</sequence>
<organism evidence="10 11">
    <name type="scientific">Sulfurirhabdus autotrophica</name>
    <dbReference type="NCBI Taxonomy" id="1706046"/>
    <lineage>
        <taxon>Bacteria</taxon>
        <taxon>Pseudomonadati</taxon>
        <taxon>Pseudomonadota</taxon>
        <taxon>Betaproteobacteria</taxon>
        <taxon>Nitrosomonadales</taxon>
        <taxon>Sulfuricellaceae</taxon>
        <taxon>Sulfurirhabdus</taxon>
    </lineage>
</organism>
<dbReference type="GO" id="GO:0005886">
    <property type="term" value="C:plasma membrane"/>
    <property type="evidence" value="ECO:0007669"/>
    <property type="project" value="UniProtKB-SubCell"/>
</dbReference>
<dbReference type="InterPro" id="IPR011014">
    <property type="entry name" value="MscS_channel_TM-2"/>
</dbReference>
<keyword evidence="3" id="KW-1003">Cell membrane</keyword>
<dbReference type="Gene3D" id="1.10.287.1260">
    <property type="match status" value="1"/>
</dbReference>
<dbReference type="Pfam" id="PF00924">
    <property type="entry name" value="MS_channel_2nd"/>
    <property type="match status" value="1"/>
</dbReference>
<feature type="domain" description="Mechanosensitive ion channel MscS" evidence="8">
    <location>
        <begin position="113"/>
        <end position="177"/>
    </location>
</feature>
<evidence type="ECO:0000256" key="3">
    <source>
        <dbReference type="ARBA" id="ARBA00022475"/>
    </source>
</evidence>
<protein>
    <submittedName>
        <fullName evidence="10">Mechanosensitive ion channel-like protein</fullName>
    </submittedName>
</protein>
<feature type="transmembrane region" description="Helical" evidence="7">
    <location>
        <begin position="20"/>
        <end position="38"/>
    </location>
</feature>
<dbReference type="RefSeq" id="WP_306307890.1">
    <property type="nucleotide sequence ID" value="NZ_BHVT01000073.1"/>
</dbReference>
<dbReference type="InterPro" id="IPR049142">
    <property type="entry name" value="MS_channel_1st"/>
</dbReference>
<evidence type="ECO:0000259" key="8">
    <source>
        <dbReference type="Pfam" id="PF00924"/>
    </source>
</evidence>
<keyword evidence="5 7" id="KW-1133">Transmembrane helix</keyword>
<dbReference type="InterPro" id="IPR045276">
    <property type="entry name" value="YbiO_bact"/>
</dbReference>
<dbReference type="SUPFAM" id="SSF50182">
    <property type="entry name" value="Sm-like ribonucleoproteins"/>
    <property type="match status" value="1"/>
</dbReference>
<evidence type="ECO:0000256" key="2">
    <source>
        <dbReference type="ARBA" id="ARBA00008017"/>
    </source>
</evidence>
<dbReference type="Proteomes" id="UP000295367">
    <property type="component" value="Unassembled WGS sequence"/>
</dbReference>
<evidence type="ECO:0000256" key="4">
    <source>
        <dbReference type="ARBA" id="ARBA00022692"/>
    </source>
</evidence>
<dbReference type="PANTHER" id="PTHR30460:SF0">
    <property type="entry name" value="MODERATE CONDUCTANCE MECHANOSENSITIVE CHANNEL YBIO"/>
    <property type="match status" value="1"/>
</dbReference>
<comment type="subcellular location">
    <subcellularLocation>
        <location evidence="1">Cell membrane</location>
        <topology evidence="1">Multi-pass membrane protein</topology>
    </subcellularLocation>
</comment>